<keyword evidence="3" id="KW-1185">Reference proteome</keyword>
<gene>
    <name evidence="2" type="ORF">H4219_002853</name>
</gene>
<accession>A0A9W7ZWF6</accession>
<proteinExistence type="predicted"/>
<comment type="caution">
    <text evidence="2">The sequence shown here is derived from an EMBL/GenBank/DDBJ whole genome shotgun (WGS) entry which is preliminary data.</text>
</comment>
<evidence type="ECO:0000313" key="2">
    <source>
        <dbReference type="EMBL" id="KAJ1918025.1"/>
    </source>
</evidence>
<organism evidence="2 3">
    <name type="scientific">Mycoemilia scoparia</name>
    <dbReference type="NCBI Taxonomy" id="417184"/>
    <lineage>
        <taxon>Eukaryota</taxon>
        <taxon>Fungi</taxon>
        <taxon>Fungi incertae sedis</taxon>
        <taxon>Zoopagomycota</taxon>
        <taxon>Kickxellomycotina</taxon>
        <taxon>Kickxellomycetes</taxon>
        <taxon>Kickxellales</taxon>
        <taxon>Kickxellaceae</taxon>
        <taxon>Mycoemilia</taxon>
    </lineage>
</organism>
<dbReference type="AlphaFoldDB" id="A0A9W7ZWF6"/>
<evidence type="ECO:0000256" key="1">
    <source>
        <dbReference type="SAM" id="MobiDB-lite"/>
    </source>
</evidence>
<reference evidence="2" key="1">
    <citation type="submission" date="2022-07" db="EMBL/GenBank/DDBJ databases">
        <title>Phylogenomic reconstructions and comparative analyses of Kickxellomycotina fungi.</title>
        <authorList>
            <person name="Reynolds N.K."/>
            <person name="Stajich J.E."/>
            <person name="Barry K."/>
            <person name="Grigoriev I.V."/>
            <person name="Crous P."/>
            <person name="Smith M.E."/>
        </authorList>
    </citation>
    <scope>NUCLEOTIDE SEQUENCE</scope>
    <source>
        <strain evidence="2">NBRC 100468</strain>
    </source>
</reference>
<feature type="compositionally biased region" description="Polar residues" evidence="1">
    <location>
        <begin position="1"/>
        <end position="10"/>
    </location>
</feature>
<feature type="region of interest" description="Disordered" evidence="1">
    <location>
        <begin position="1"/>
        <end position="20"/>
    </location>
</feature>
<dbReference type="Proteomes" id="UP001150538">
    <property type="component" value="Unassembled WGS sequence"/>
</dbReference>
<feature type="region of interest" description="Disordered" evidence="1">
    <location>
        <begin position="362"/>
        <end position="404"/>
    </location>
</feature>
<evidence type="ECO:0000313" key="3">
    <source>
        <dbReference type="Proteomes" id="UP001150538"/>
    </source>
</evidence>
<feature type="compositionally biased region" description="Low complexity" evidence="1">
    <location>
        <begin position="368"/>
        <end position="384"/>
    </location>
</feature>
<sequence length="789" mass="88468">MPEDSTQPQSGDVEMSGIHQDIPPLQTKTTIISTAFDDLRIGNSSSSAAAAATTTTIGYNSGAGNSGPNMSANYTGQAESAVAISKCSVDEFGAYSSMFGIKASKDNSIQYIPMSLLDALENLKLQFGQITIGLFTNWRELGLFLNFFTVCNQLSAWYRFIKYYSFKNRDIMNGQTASSPPVEFIDNFLNINIVHFPISDALYRLTADPVCSAFLNRIHTRFIDWILESNSSNAALTKIAPTSFVVIPPIQANNVTIKCSRNYMQSALKYHQIVAQTKLLSQNGGNDNSGSRSYCSLEEIESMFGDNPYSLSEIIFYYSMGCDMDGYSRDLISLLDISTILIRLQPTLFECIKAIKSDLFNDDEDGENNVGSENGSNENPGLNNHQNSNEPSEHEANVPSSSTLEKPVSLGTFAYCISDNEDINNSCYQYHKHHTGAVIKAGIAQQSENLFGLSVPCSQIEEYSNNSYFHHFSVEDQAKNSLGRFVIDEQDENNVVEFSEAIRGTLPSIEGDGKVNTGLSVFACNKMDIENPESHPDIAGSIENTYHLAGQAVALSLSKKSTDHLDENDNNERLIRHMIGELFSSVPYNEEQLAKSGLNLDIKFIQRRLAIKKFLRYFFNGVIVLTFAELHNLVVQKENNQLNFANPNENPLAILLRNLSVYTKDQFGNTLDHDFVELLNQTFVQAMNKDLQPDFFLEFFRSTFAYLIETKFKNLKLSNSPSHSYCSDNHLFQHLVDYNRVKLNETQLQFIQLCQNSHQVESGYCIKNFLGCELNIDKLVQYFDFSKLY</sequence>
<name>A0A9W7ZWF6_9FUNG</name>
<dbReference type="EMBL" id="JANBPU010000055">
    <property type="protein sequence ID" value="KAJ1918025.1"/>
    <property type="molecule type" value="Genomic_DNA"/>
</dbReference>
<protein>
    <submittedName>
        <fullName evidence="2">Uncharacterized protein</fullName>
    </submittedName>
</protein>